<feature type="domain" description="Carrier" evidence="5">
    <location>
        <begin position="64"/>
        <end position="139"/>
    </location>
</feature>
<dbReference type="InterPro" id="IPR009081">
    <property type="entry name" value="PP-bd_ACP"/>
</dbReference>
<evidence type="ECO:0000256" key="4">
    <source>
        <dbReference type="ARBA" id="ARBA00023268"/>
    </source>
</evidence>
<dbReference type="SMART" id="SM01294">
    <property type="entry name" value="PKS_PP_betabranch"/>
    <property type="match status" value="1"/>
</dbReference>
<dbReference type="GO" id="GO:0017000">
    <property type="term" value="P:antibiotic biosynthetic process"/>
    <property type="evidence" value="ECO:0007669"/>
    <property type="project" value="UniProtKB-ARBA"/>
</dbReference>
<dbReference type="Pfam" id="PF00550">
    <property type="entry name" value="PP-binding"/>
    <property type="match status" value="1"/>
</dbReference>
<dbReference type="GO" id="GO:0006633">
    <property type="term" value="P:fatty acid biosynthetic process"/>
    <property type="evidence" value="ECO:0007669"/>
    <property type="project" value="TreeGrafter"/>
</dbReference>
<dbReference type="SUPFAM" id="SSF47336">
    <property type="entry name" value="ACP-like"/>
    <property type="match status" value="1"/>
</dbReference>
<evidence type="ECO:0000259" key="5">
    <source>
        <dbReference type="PROSITE" id="PS50075"/>
    </source>
</evidence>
<keyword evidence="3" id="KW-0808">Transferase</keyword>
<dbReference type="FunFam" id="1.10.1200.10:FF:000007">
    <property type="entry name" value="Probable polyketide synthase pks17"/>
    <property type="match status" value="1"/>
</dbReference>
<dbReference type="GO" id="GO:0031177">
    <property type="term" value="F:phosphopantetheine binding"/>
    <property type="evidence" value="ECO:0007669"/>
    <property type="project" value="InterPro"/>
</dbReference>
<dbReference type="PANTHER" id="PTHR43775:SF51">
    <property type="entry name" value="INACTIVE PHENOLPHTHIOCEROL SYNTHESIS POLYKETIDE SYNTHASE TYPE I PKS1-RELATED"/>
    <property type="match status" value="1"/>
</dbReference>
<dbReference type="AlphaFoldDB" id="D9WMI9"/>
<evidence type="ECO:0000256" key="3">
    <source>
        <dbReference type="ARBA" id="ARBA00022679"/>
    </source>
</evidence>
<dbReference type="PROSITE" id="PS00012">
    <property type="entry name" value="PHOSPHOPANTETHEINE"/>
    <property type="match status" value="1"/>
</dbReference>
<organism evidence="6 7">
    <name type="scientific">Streptomyces himastatinicus ATCC 53653</name>
    <dbReference type="NCBI Taxonomy" id="457427"/>
    <lineage>
        <taxon>Bacteria</taxon>
        <taxon>Bacillati</taxon>
        <taxon>Actinomycetota</taxon>
        <taxon>Actinomycetes</taxon>
        <taxon>Kitasatosporales</taxon>
        <taxon>Streptomycetaceae</taxon>
        <taxon>Streptomyces</taxon>
        <taxon>Streptomyces violaceusniger group</taxon>
    </lineage>
</organism>
<dbReference type="InterPro" id="IPR050091">
    <property type="entry name" value="PKS_NRPS_Biosynth_Enz"/>
</dbReference>
<dbReference type="InterPro" id="IPR036736">
    <property type="entry name" value="ACP-like_sf"/>
</dbReference>
<dbReference type="Gene3D" id="1.10.1200.10">
    <property type="entry name" value="ACP-like"/>
    <property type="match status" value="1"/>
</dbReference>
<dbReference type="PROSITE" id="PS50075">
    <property type="entry name" value="CARRIER"/>
    <property type="match status" value="1"/>
</dbReference>
<protein>
    <submittedName>
        <fullName evidence="6">Polyketide synthase Pks7</fullName>
    </submittedName>
</protein>
<dbReference type="STRING" id="457427.SSOG_07569"/>
<evidence type="ECO:0000313" key="7">
    <source>
        <dbReference type="Proteomes" id="UP000003963"/>
    </source>
</evidence>
<name>D9WMI9_9ACTN</name>
<evidence type="ECO:0000256" key="1">
    <source>
        <dbReference type="ARBA" id="ARBA00022450"/>
    </source>
</evidence>
<gene>
    <name evidence="6" type="ORF">SSOG_07569</name>
</gene>
<dbReference type="PANTHER" id="PTHR43775">
    <property type="entry name" value="FATTY ACID SYNTHASE"/>
    <property type="match status" value="1"/>
</dbReference>
<keyword evidence="7" id="KW-1185">Reference proteome</keyword>
<dbReference type="InterPro" id="IPR006162">
    <property type="entry name" value="Ppantetheine_attach_site"/>
</dbReference>
<dbReference type="HOGENOM" id="CLU_000022_54_0_11"/>
<proteinExistence type="predicted"/>
<sequence length="243" mass="25227">MGALPTVVPVRVDTAALRAADTVPPLLRELAPAPNRRAAASAPAAPAESLESRLRGLPAEQRSTLLLDLVLKDVALVLGHGDPRGISADGAFRDLGFDSLTAVELRNKINHRTGLKLSATAVFDHPSPRALVDHLLDRLTAAPETARDAEEPSYERVVADLTRVGNSLAALELTATQRAALAEVFRGLAEPWTGGEPVAAADEPASADLESATAAEVLDFVTNSLGISISGDISGDGSPTDPS</sequence>
<keyword evidence="2" id="KW-0597">Phosphoprotein</keyword>
<keyword evidence="4" id="KW-0511">Multifunctional enzyme</keyword>
<evidence type="ECO:0000313" key="6">
    <source>
        <dbReference type="EMBL" id="EFL27855.1"/>
    </source>
</evidence>
<accession>D9WMI9</accession>
<evidence type="ECO:0000256" key="2">
    <source>
        <dbReference type="ARBA" id="ARBA00022553"/>
    </source>
</evidence>
<dbReference type="Proteomes" id="UP000003963">
    <property type="component" value="Unassembled WGS sequence"/>
</dbReference>
<dbReference type="GO" id="GO:0004312">
    <property type="term" value="F:fatty acid synthase activity"/>
    <property type="evidence" value="ECO:0007669"/>
    <property type="project" value="TreeGrafter"/>
</dbReference>
<dbReference type="InterPro" id="IPR020806">
    <property type="entry name" value="PKS_PP-bd"/>
</dbReference>
<dbReference type="SMART" id="SM00823">
    <property type="entry name" value="PKS_PP"/>
    <property type="match status" value="1"/>
</dbReference>
<reference evidence="6 7" key="1">
    <citation type="submission" date="2009-02" db="EMBL/GenBank/DDBJ databases">
        <title>Annotation of Streptomyces hygroscopicus strain ATCC 53653.</title>
        <authorList>
            <consortium name="The Broad Institute Genome Sequencing Platform"/>
            <consortium name="Broad Institute Microbial Sequencing Center"/>
            <person name="Fischbach M."/>
            <person name="Godfrey P."/>
            <person name="Ward D."/>
            <person name="Young S."/>
            <person name="Zeng Q."/>
            <person name="Koehrsen M."/>
            <person name="Alvarado L."/>
            <person name="Berlin A.M."/>
            <person name="Bochicchio J."/>
            <person name="Borenstein D."/>
            <person name="Chapman S.B."/>
            <person name="Chen Z."/>
            <person name="Engels R."/>
            <person name="Freedman E."/>
            <person name="Gellesch M."/>
            <person name="Goldberg J."/>
            <person name="Griggs A."/>
            <person name="Gujja S."/>
            <person name="Heilman E.R."/>
            <person name="Heiman D.I."/>
            <person name="Hepburn T.A."/>
            <person name="Howarth C."/>
            <person name="Jen D."/>
            <person name="Larson L."/>
            <person name="Lewis B."/>
            <person name="Mehta T."/>
            <person name="Park D."/>
            <person name="Pearson M."/>
            <person name="Richards J."/>
            <person name="Roberts A."/>
            <person name="Saif S."/>
            <person name="Shea T.D."/>
            <person name="Shenoy N."/>
            <person name="Sisk P."/>
            <person name="Stolte C."/>
            <person name="Sykes S.N."/>
            <person name="Thomson T."/>
            <person name="Walk T."/>
            <person name="White J."/>
            <person name="Yandava C."/>
            <person name="Straight P."/>
            <person name="Clardy J."/>
            <person name="Hung D."/>
            <person name="Kolter R."/>
            <person name="Mekalanos J."/>
            <person name="Walker S."/>
            <person name="Walsh C.T."/>
            <person name="Wieland-Brown L.C."/>
            <person name="Haas B."/>
            <person name="Nusbaum C."/>
            <person name="Birren B."/>
        </authorList>
    </citation>
    <scope>NUCLEOTIDE SEQUENCE [LARGE SCALE GENOMIC DNA]</scope>
    <source>
        <strain evidence="6 7">ATCC 53653</strain>
    </source>
</reference>
<keyword evidence="1" id="KW-0596">Phosphopantetheine</keyword>
<dbReference type="EMBL" id="GG657754">
    <property type="protein sequence ID" value="EFL27855.1"/>
    <property type="molecule type" value="Genomic_DNA"/>
</dbReference>